<dbReference type="EMBL" id="FRAU01000001">
    <property type="protein sequence ID" value="SHK22051.1"/>
    <property type="molecule type" value="Genomic_DNA"/>
</dbReference>
<dbReference type="InterPro" id="IPR018713">
    <property type="entry name" value="MPAB/Lcp_cat_dom"/>
</dbReference>
<name>A0A1M6QP61_9BACT</name>
<dbReference type="Pfam" id="PF09995">
    <property type="entry name" value="MPAB_Lcp_cat"/>
    <property type="match status" value="1"/>
</dbReference>
<evidence type="ECO:0000313" key="2">
    <source>
        <dbReference type="EMBL" id="SHK22051.1"/>
    </source>
</evidence>
<accession>A0A1M6QP61</accession>
<protein>
    <submittedName>
        <fullName evidence="2">Uncharacterized conserved protein, DUF2236 family</fullName>
    </submittedName>
</protein>
<reference evidence="3" key="1">
    <citation type="submission" date="2016-11" db="EMBL/GenBank/DDBJ databases">
        <authorList>
            <person name="Varghese N."/>
            <person name="Submissions S."/>
        </authorList>
    </citation>
    <scope>NUCLEOTIDE SEQUENCE [LARGE SCALE GENOMIC DNA]</scope>
    <source>
        <strain evidence="3">DSM 22212</strain>
    </source>
</reference>
<dbReference type="OrthoDB" id="108890at2"/>
<dbReference type="GO" id="GO:0016491">
    <property type="term" value="F:oxidoreductase activity"/>
    <property type="evidence" value="ECO:0007669"/>
    <property type="project" value="InterPro"/>
</dbReference>
<dbReference type="Proteomes" id="UP000185812">
    <property type="component" value="Unassembled WGS sequence"/>
</dbReference>
<evidence type="ECO:0000313" key="3">
    <source>
        <dbReference type="Proteomes" id="UP000185812"/>
    </source>
</evidence>
<gene>
    <name evidence="2" type="ORF">SAMN04488087_0708</name>
</gene>
<dbReference type="AlphaFoldDB" id="A0A1M6QP61"/>
<sequence length="277" mass="31548">MGARGSIVWQVNRERVVVLGWGRALLWQLAHPLVAEAVARHSDFSRSLRAAWRRFVHTVQAMRRLTFGTSREAQTVVRRIQEIHARVQGQLARPLGSFPAGTRYQASDPALMTWVHVTTVEATLCAYETFVQPLTPEARDRYCQEARALEQWLGLPSGTFPETWAQLEAYVQTMQARGVLCVTPPARQMAAHVLAPARQWWSQPLVKPWRLLTLGLLPPDLRAAYGFTWTAREEKAFQKLVAAIRCGVAWAPAWIRMWPEARRMPRHARSVDWQIAG</sequence>
<feature type="domain" description="ER-bound oxygenase mpaB/mpaB'/Rubber oxygenase catalytic" evidence="1">
    <location>
        <begin position="10"/>
        <end position="245"/>
    </location>
</feature>
<proteinExistence type="predicted"/>
<organism evidence="2 3">
    <name type="scientific">Rhodothermus profundi</name>
    <dbReference type="NCBI Taxonomy" id="633813"/>
    <lineage>
        <taxon>Bacteria</taxon>
        <taxon>Pseudomonadati</taxon>
        <taxon>Rhodothermota</taxon>
        <taxon>Rhodothermia</taxon>
        <taxon>Rhodothermales</taxon>
        <taxon>Rhodothermaceae</taxon>
        <taxon>Rhodothermus</taxon>
    </lineage>
</organism>
<keyword evidence="3" id="KW-1185">Reference proteome</keyword>
<dbReference type="PANTHER" id="PTHR36151">
    <property type="entry name" value="BLR2777 PROTEIN"/>
    <property type="match status" value="1"/>
</dbReference>
<dbReference type="RefSeq" id="WP_072714544.1">
    <property type="nucleotide sequence ID" value="NZ_FRAU01000001.1"/>
</dbReference>
<evidence type="ECO:0000259" key="1">
    <source>
        <dbReference type="Pfam" id="PF09995"/>
    </source>
</evidence>
<dbReference type="PANTHER" id="PTHR36151:SF3">
    <property type="entry name" value="ER-BOUND OXYGENASE MPAB_MPAB'_RUBBER OXYGENASE CATALYTIC DOMAIN-CONTAINING PROTEIN"/>
    <property type="match status" value="1"/>
</dbReference>
<dbReference type="STRING" id="633813.SAMN04488087_0708"/>